<dbReference type="SUPFAM" id="SSF54565">
    <property type="entry name" value="Ribosomal protein S16"/>
    <property type="match status" value="1"/>
</dbReference>
<dbReference type="AlphaFoldDB" id="A0A2H3IWQ7"/>
<evidence type="ECO:0000313" key="4">
    <source>
        <dbReference type="EMBL" id="PCH33865.1"/>
    </source>
</evidence>
<dbReference type="NCBIfam" id="TIGR00002">
    <property type="entry name" value="S16"/>
    <property type="match status" value="1"/>
</dbReference>
<dbReference type="Gene3D" id="3.30.1320.10">
    <property type="match status" value="1"/>
</dbReference>
<proteinExistence type="inferred from homology"/>
<dbReference type="InterPro" id="IPR000307">
    <property type="entry name" value="Ribosomal_bS16"/>
</dbReference>
<dbReference type="Proteomes" id="UP000218811">
    <property type="component" value="Unassembled WGS sequence"/>
</dbReference>
<dbReference type="PANTHER" id="PTHR12919">
    <property type="entry name" value="30S RIBOSOMAL PROTEIN S16"/>
    <property type="match status" value="1"/>
</dbReference>
<protein>
    <submittedName>
        <fullName evidence="4">Ribosomal protein S16</fullName>
    </submittedName>
</protein>
<evidence type="ECO:0000313" key="5">
    <source>
        <dbReference type="Proteomes" id="UP000218811"/>
    </source>
</evidence>
<dbReference type="Pfam" id="PF00886">
    <property type="entry name" value="Ribosomal_S16"/>
    <property type="match status" value="1"/>
</dbReference>
<dbReference type="GO" id="GO:0032543">
    <property type="term" value="P:mitochondrial translation"/>
    <property type="evidence" value="ECO:0007669"/>
    <property type="project" value="TreeGrafter"/>
</dbReference>
<keyword evidence="5" id="KW-1185">Reference proteome</keyword>
<dbReference type="HAMAP" id="MF_00385">
    <property type="entry name" value="Ribosomal_bS16"/>
    <property type="match status" value="1"/>
</dbReference>
<dbReference type="OMA" id="PERAKYW"/>
<accession>A0A2H3IWQ7</accession>
<keyword evidence="2 4" id="KW-0689">Ribosomal protein</keyword>
<reference evidence="4 5" key="1">
    <citation type="journal article" date="2012" name="Science">
        <title>The Paleozoic origin of enzymatic lignin decomposition reconstructed from 31 fungal genomes.</title>
        <authorList>
            <person name="Floudas D."/>
            <person name="Binder M."/>
            <person name="Riley R."/>
            <person name="Barry K."/>
            <person name="Blanchette R.A."/>
            <person name="Henrissat B."/>
            <person name="Martinez A.T."/>
            <person name="Otillar R."/>
            <person name="Spatafora J.W."/>
            <person name="Yadav J.S."/>
            <person name="Aerts A."/>
            <person name="Benoit I."/>
            <person name="Boyd A."/>
            <person name="Carlson A."/>
            <person name="Copeland A."/>
            <person name="Coutinho P.M."/>
            <person name="de Vries R.P."/>
            <person name="Ferreira P."/>
            <person name="Findley K."/>
            <person name="Foster B."/>
            <person name="Gaskell J."/>
            <person name="Glotzer D."/>
            <person name="Gorecki P."/>
            <person name="Heitman J."/>
            <person name="Hesse C."/>
            <person name="Hori C."/>
            <person name="Igarashi K."/>
            <person name="Jurgens J.A."/>
            <person name="Kallen N."/>
            <person name="Kersten P."/>
            <person name="Kohler A."/>
            <person name="Kuees U."/>
            <person name="Kumar T.K.A."/>
            <person name="Kuo A."/>
            <person name="LaButti K."/>
            <person name="Larrondo L.F."/>
            <person name="Lindquist E."/>
            <person name="Ling A."/>
            <person name="Lombard V."/>
            <person name="Lucas S."/>
            <person name="Lundell T."/>
            <person name="Martin R."/>
            <person name="McLaughlin D.J."/>
            <person name="Morgenstern I."/>
            <person name="Morin E."/>
            <person name="Murat C."/>
            <person name="Nagy L.G."/>
            <person name="Nolan M."/>
            <person name="Ohm R.A."/>
            <person name="Patyshakuliyeva A."/>
            <person name="Rokas A."/>
            <person name="Ruiz-Duenas F.J."/>
            <person name="Sabat G."/>
            <person name="Salamov A."/>
            <person name="Samejima M."/>
            <person name="Schmutz J."/>
            <person name="Slot J.C."/>
            <person name="St John F."/>
            <person name="Stenlid J."/>
            <person name="Sun H."/>
            <person name="Sun S."/>
            <person name="Syed K."/>
            <person name="Tsang A."/>
            <person name="Wiebenga A."/>
            <person name="Young D."/>
            <person name="Pisabarro A."/>
            <person name="Eastwood D.C."/>
            <person name="Martin F."/>
            <person name="Cullen D."/>
            <person name="Grigoriev I.V."/>
            <person name="Hibbett D.S."/>
        </authorList>
    </citation>
    <scope>NUCLEOTIDE SEQUENCE [LARGE SCALE GENOMIC DNA]</scope>
    <source>
        <strain evidence="4 5">MD-104</strain>
    </source>
</reference>
<dbReference type="EMBL" id="KB467831">
    <property type="protein sequence ID" value="PCH33865.1"/>
    <property type="molecule type" value="Genomic_DNA"/>
</dbReference>
<dbReference type="GO" id="GO:0005763">
    <property type="term" value="C:mitochondrial small ribosomal subunit"/>
    <property type="evidence" value="ECO:0007669"/>
    <property type="project" value="TreeGrafter"/>
</dbReference>
<dbReference type="STRING" id="742152.A0A2H3IWQ7"/>
<evidence type="ECO:0000256" key="2">
    <source>
        <dbReference type="ARBA" id="ARBA00022980"/>
    </source>
</evidence>
<evidence type="ECO:0000256" key="1">
    <source>
        <dbReference type="ARBA" id="ARBA00006668"/>
    </source>
</evidence>
<dbReference type="PANTHER" id="PTHR12919:SF20">
    <property type="entry name" value="SMALL RIBOSOMAL SUBUNIT PROTEIN BS16M"/>
    <property type="match status" value="1"/>
</dbReference>
<dbReference type="OrthoDB" id="407221at2759"/>
<dbReference type="GO" id="GO:0003735">
    <property type="term" value="F:structural constituent of ribosome"/>
    <property type="evidence" value="ECO:0007669"/>
    <property type="project" value="InterPro"/>
</dbReference>
<sequence>MAVRLRLALHGPRHNRILHLVAIDQHVRRNGKPIETLGIMDPRTKPGENTKTMQWSERRINYWLSVGAQPSRAVARLLQLAKIPYTLEEDRYQVGNYPPDAESK</sequence>
<comment type="similarity">
    <text evidence="1">Belongs to the bacterial ribosomal protein bS16 family.</text>
</comment>
<gene>
    <name evidence="4" type="ORF">WOLCODRAFT_147943</name>
</gene>
<organism evidence="4 5">
    <name type="scientific">Wolfiporia cocos (strain MD-104)</name>
    <name type="common">Brown rot fungus</name>
    <dbReference type="NCBI Taxonomy" id="742152"/>
    <lineage>
        <taxon>Eukaryota</taxon>
        <taxon>Fungi</taxon>
        <taxon>Dikarya</taxon>
        <taxon>Basidiomycota</taxon>
        <taxon>Agaricomycotina</taxon>
        <taxon>Agaricomycetes</taxon>
        <taxon>Polyporales</taxon>
        <taxon>Phaeolaceae</taxon>
        <taxon>Wolfiporia</taxon>
    </lineage>
</organism>
<name>A0A2H3IWQ7_WOLCO</name>
<evidence type="ECO:0000256" key="3">
    <source>
        <dbReference type="ARBA" id="ARBA00023274"/>
    </source>
</evidence>
<dbReference type="InterPro" id="IPR023803">
    <property type="entry name" value="Ribosomal_bS16_dom_sf"/>
</dbReference>
<keyword evidence="3" id="KW-0687">Ribonucleoprotein</keyword>